<protein>
    <recommendedName>
        <fullName evidence="3">Glycosyltransferase, group 1 family protein</fullName>
    </recommendedName>
</protein>
<organism evidence="1 2">
    <name type="scientific">Selenomonas dianae</name>
    <dbReference type="NCBI Taxonomy" id="135079"/>
    <lineage>
        <taxon>Bacteria</taxon>
        <taxon>Bacillati</taxon>
        <taxon>Bacillota</taxon>
        <taxon>Negativicutes</taxon>
        <taxon>Selenomonadales</taxon>
        <taxon>Selenomonadaceae</taxon>
        <taxon>Selenomonas</taxon>
    </lineage>
</organism>
<proteinExistence type="predicted"/>
<evidence type="ECO:0000313" key="1">
    <source>
        <dbReference type="EMBL" id="GAA0213141.1"/>
    </source>
</evidence>
<evidence type="ECO:0008006" key="3">
    <source>
        <dbReference type="Google" id="ProtNLM"/>
    </source>
</evidence>
<gene>
    <name evidence="1" type="ORF">GCM10008919_15450</name>
</gene>
<keyword evidence="2" id="KW-1185">Reference proteome</keyword>
<evidence type="ECO:0000313" key="2">
    <source>
        <dbReference type="Proteomes" id="UP001500399"/>
    </source>
</evidence>
<sequence>MRVAILETVKADGGFELEFDHIIIETLKEEGHEPILFLPRDTDLGRDFGVPVCYLAGGRIVSYDGAGRLKKIWLSVQREYRRVRWFDAMAEAVRRERIDAVLLTTATYRYLRALKKSALRDSPVPVYFIFLGVNLQEMPKFQKAARSCLPYRNIRLCVTTLRDDFGAARPANVRLIAPPVMSLPVACERRTDAVLRIGFFGHYRRGEKKLAWYLRAAEEGRFSRPVHFVLQAAPTTAADRAEVEALVARYREHPQITVLTEKLIGASWYAAIASVDALFLPYTAERYRYNWSALYFTAIGFQKPVLTTAVLNPEIMAAFDIGSVVDMERYEDFCAGMEDFVNHFAARQGLYREQLAAAAARYSRANFVRHLLN</sequence>
<dbReference type="SUPFAM" id="SSF53756">
    <property type="entry name" value="UDP-Glycosyltransferase/glycogen phosphorylase"/>
    <property type="match status" value="1"/>
</dbReference>
<reference evidence="1 2" key="1">
    <citation type="journal article" date="2019" name="Int. J. Syst. Evol. Microbiol.">
        <title>The Global Catalogue of Microorganisms (GCM) 10K type strain sequencing project: providing services to taxonomists for standard genome sequencing and annotation.</title>
        <authorList>
            <consortium name="The Broad Institute Genomics Platform"/>
            <consortium name="The Broad Institute Genome Sequencing Center for Infectious Disease"/>
            <person name="Wu L."/>
            <person name="Ma J."/>
        </authorList>
    </citation>
    <scope>NUCLEOTIDE SEQUENCE [LARGE SCALE GENOMIC DNA]</scope>
    <source>
        <strain evidence="1 2">JCM 8542</strain>
    </source>
</reference>
<dbReference type="Gene3D" id="3.40.50.2000">
    <property type="entry name" value="Glycogen Phosphorylase B"/>
    <property type="match status" value="1"/>
</dbReference>
<dbReference type="Proteomes" id="UP001500399">
    <property type="component" value="Unassembled WGS sequence"/>
</dbReference>
<accession>A0ABN0T5H8</accession>
<dbReference type="RefSeq" id="WP_304987477.1">
    <property type="nucleotide sequence ID" value="NZ_BAAACR010000012.1"/>
</dbReference>
<comment type="caution">
    <text evidence="1">The sequence shown here is derived from an EMBL/GenBank/DDBJ whole genome shotgun (WGS) entry which is preliminary data.</text>
</comment>
<dbReference type="EMBL" id="BAAACR010000012">
    <property type="protein sequence ID" value="GAA0213141.1"/>
    <property type="molecule type" value="Genomic_DNA"/>
</dbReference>
<name>A0ABN0T5H8_9FIRM</name>